<protein>
    <recommendedName>
        <fullName evidence="4">Maintenance of telomere capping protein 1</fullName>
    </recommendedName>
</protein>
<dbReference type="STRING" id="5643.A0A060S759"/>
<feature type="region of interest" description="Disordered" evidence="1">
    <location>
        <begin position="1"/>
        <end position="134"/>
    </location>
</feature>
<feature type="compositionally biased region" description="Basic and acidic residues" evidence="1">
    <location>
        <begin position="59"/>
        <end position="69"/>
    </location>
</feature>
<dbReference type="InterPro" id="IPR018814">
    <property type="entry name" value="DUF5427"/>
</dbReference>
<dbReference type="Proteomes" id="UP000029665">
    <property type="component" value="Unassembled WGS sequence"/>
</dbReference>
<evidence type="ECO:0000313" key="3">
    <source>
        <dbReference type="Proteomes" id="UP000029665"/>
    </source>
</evidence>
<feature type="compositionally biased region" description="Polar residues" evidence="1">
    <location>
        <begin position="122"/>
        <end position="131"/>
    </location>
</feature>
<dbReference type="OMA" id="RIHLVHD"/>
<dbReference type="EMBL" id="CCBP010000073">
    <property type="protein sequence ID" value="CDO70282.1"/>
    <property type="molecule type" value="Genomic_DNA"/>
</dbReference>
<feature type="compositionally biased region" description="Basic and acidic residues" evidence="1">
    <location>
        <begin position="414"/>
        <end position="432"/>
    </location>
</feature>
<gene>
    <name evidence="2" type="ORF">BN946_scf184942.g82</name>
</gene>
<dbReference type="PANTHER" id="PTHR28265:SF1">
    <property type="entry name" value="MAINTENANCE OF TELOMERE CAPPING PROTEIN 1"/>
    <property type="match status" value="1"/>
</dbReference>
<name>A0A060S759_PYCCI</name>
<sequence length="432" mass="47228">MSGKSKSKQQEALQFLDDLDNLAPPPDAPSTAPPSAQPGNEGEAEVFAFIDEITQKSSEPPRSHIDRPLSRAGTPTVRKSTERVKVGIPTPLLPGSVPLSRTESSSSRVSVASAKQPEQPRQEGQPTQSAGSVAKGWGWGSVWSTASTALQQAKSVVDEQVKNLPKNEQARKWGEGVLEYAKAAQLDKLSQDFKRVGLSTLTDILNVVAPPISEHEVIQVWLSHDMQGYEGIESLVYRALSRIMEQVEGGDLVVNRGDESRPKEAADNKRDLNAVDGYEAALKLAQANLEELIRRNAKPEPSTSSAQNPTTYSYVYLRVQPFTTTYQLPQVRPGADPASASEPTSQSSLQFLICLSDPDHNMIQSTVTQSVPTKWLDLWDEYDWVEDLVVEAIRIGVEVIGQEYIGSRMGWGKRGSEKEQPEASPNDEKAAA</sequence>
<dbReference type="Pfam" id="PF10310">
    <property type="entry name" value="DUF5427"/>
    <property type="match status" value="1"/>
</dbReference>
<dbReference type="HOGENOM" id="CLU_034224_1_0_1"/>
<dbReference type="AlphaFoldDB" id="A0A060S759"/>
<proteinExistence type="predicted"/>
<evidence type="ECO:0000256" key="1">
    <source>
        <dbReference type="SAM" id="MobiDB-lite"/>
    </source>
</evidence>
<comment type="caution">
    <text evidence="2">The sequence shown here is derived from an EMBL/GenBank/DDBJ whole genome shotgun (WGS) entry which is preliminary data.</text>
</comment>
<keyword evidence="3" id="KW-1185">Reference proteome</keyword>
<dbReference type="OrthoDB" id="5594977at2759"/>
<evidence type="ECO:0008006" key="4">
    <source>
        <dbReference type="Google" id="ProtNLM"/>
    </source>
</evidence>
<feature type="compositionally biased region" description="Pro residues" evidence="1">
    <location>
        <begin position="23"/>
        <end position="36"/>
    </location>
</feature>
<evidence type="ECO:0000313" key="2">
    <source>
        <dbReference type="EMBL" id="CDO70282.1"/>
    </source>
</evidence>
<accession>A0A060S759</accession>
<reference evidence="2" key="1">
    <citation type="submission" date="2014-01" db="EMBL/GenBank/DDBJ databases">
        <title>The genome of the white-rot fungus Pycnoporus cinnabarinus: a basidiomycete model with a versatile arsenal for lignocellulosic biomass breakdown.</title>
        <authorList>
            <person name="Levasseur A."/>
            <person name="Lomascolo A."/>
            <person name="Ruiz-Duenas F.J."/>
            <person name="Uzan E."/>
            <person name="Piumi F."/>
            <person name="Kues U."/>
            <person name="Ram A.F.J."/>
            <person name="Murat C."/>
            <person name="Haon M."/>
            <person name="Benoit I."/>
            <person name="Arfi Y."/>
            <person name="Chevret D."/>
            <person name="Drula E."/>
            <person name="Kwon M.J."/>
            <person name="Gouret P."/>
            <person name="Lesage-Meessen L."/>
            <person name="Lombard V."/>
            <person name="Mariette J."/>
            <person name="Noirot C."/>
            <person name="Park J."/>
            <person name="Patyshakuliyeva A."/>
            <person name="Wieneger R.A.B."/>
            <person name="Wosten H.A.B."/>
            <person name="Martin F."/>
            <person name="Coutinho P.M."/>
            <person name="de Vries R."/>
            <person name="Martinez A.T."/>
            <person name="Klopp C."/>
            <person name="Pontarotti P."/>
            <person name="Henrissat B."/>
            <person name="Record E."/>
        </authorList>
    </citation>
    <scope>NUCLEOTIDE SEQUENCE [LARGE SCALE GENOMIC DNA]</scope>
    <source>
        <strain evidence="2">BRFM137</strain>
    </source>
</reference>
<dbReference type="PANTHER" id="PTHR28265">
    <property type="entry name" value="MAINTENANCE OF TELOMERE CAPPING PROTEIN 1"/>
    <property type="match status" value="1"/>
</dbReference>
<organism evidence="2 3">
    <name type="scientific">Pycnoporus cinnabarinus</name>
    <name type="common">Cinnabar-red polypore</name>
    <name type="synonym">Trametes cinnabarina</name>
    <dbReference type="NCBI Taxonomy" id="5643"/>
    <lineage>
        <taxon>Eukaryota</taxon>
        <taxon>Fungi</taxon>
        <taxon>Dikarya</taxon>
        <taxon>Basidiomycota</taxon>
        <taxon>Agaricomycotina</taxon>
        <taxon>Agaricomycetes</taxon>
        <taxon>Polyporales</taxon>
        <taxon>Polyporaceae</taxon>
        <taxon>Trametes</taxon>
    </lineage>
</organism>
<feature type="region of interest" description="Disordered" evidence="1">
    <location>
        <begin position="410"/>
        <end position="432"/>
    </location>
</feature>
<feature type="compositionally biased region" description="Low complexity" evidence="1">
    <location>
        <begin position="96"/>
        <end position="113"/>
    </location>
</feature>